<feature type="repeat" description="WD" evidence="3">
    <location>
        <begin position="243"/>
        <end position="272"/>
    </location>
</feature>
<dbReference type="InterPro" id="IPR036322">
    <property type="entry name" value="WD40_repeat_dom_sf"/>
</dbReference>
<evidence type="ECO:0000256" key="3">
    <source>
        <dbReference type="PROSITE-ProRule" id="PRU00221"/>
    </source>
</evidence>
<dbReference type="GO" id="GO:0019905">
    <property type="term" value="F:syntaxin binding"/>
    <property type="evidence" value="ECO:0007669"/>
    <property type="project" value="TreeGrafter"/>
</dbReference>
<keyword evidence="3" id="KW-0853">WD repeat</keyword>
<evidence type="ECO:0000259" key="5">
    <source>
        <dbReference type="Pfam" id="PF08386"/>
    </source>
</evidence>
<dbReference type="FunFam" id="2.130.10.10:FF:000848">
    <property type="entry name" value="SNARE-dependent exocytosis protein (Sro7), putative"/>
    <property type="match status" value="1"/>
</dbReference>
<keyword evidence="2" id="KW-0268">Exocytosis</keyword>
<dbReference type="SMART" id="SM00320">
    <property type="entry name" value="WD40"/>
    <property type="match status" value="4"/>
</dbReference>
<evidence type="ECO:0000313" key="8">
    <source>
        <dbReference type="Proteomes" id="UP000245764"/>
    </source>
</evidence>
<dbReference type="PANTHER" id="PTHR10241">
    <property type="entry name" value="LETHAL 2 GIANT LARVAE PROTEIN"/>
    <property type="match status" value="1"/>
</dbReference>
<dbReference type="Pfam" id="PF08596">
    <property type="entry name" value="Lgl_C"/>
    <property type="match status" value="1"/>
</dbReference>
<dbReference type="CDD" id="cd15873">
    <property type="entry name" value="R-SNARE_STXBP5_6"/>
    <property type="match status" value="1"/>
</dbReference>
<reference evidence="8" key="1">
    <citation type="submission" date="2017-05" db="EMBL/GenBank/DDBJ databases">
        <authorList>
            <person name="Song R."/>
            <person name="Chenine A.L."/>
            <person name="Ruprecht R.M."/>
        </authorList>
    </citation>
    <scope>NUCLEOTIDE SEQUENCE [LARGE SCALE GENOMIC DNA]</scope>
</reference>
<evidence type="ECO:0000259" key="6">
    <source>
        <dbReference type="Pfam" id="PF08596"/>
    </source>
</evidence>
<dbReference type="Proteomes" id="UP000245764">
    <property type="component" value="Chromosome 11"/>
</dbReference>
<dbReference type="Gene3D" id="2.130.10.10">
    <property type="entry name" value="YVTN repeat-like/Quinoprotein amine dehydrogenase"/>
    <property type="match status" value="2"/>
</dbReference>
<dbReference type="InterPro" id="IPR015943">
    <property type="entry name" value="WD40/YVTN_repeat-like_dom_sf"/>
</dbReference>
<dbReference type="Pfam" id="PF08386">
    <property type="entry name" value="Abhydrolase_4"/>
    <property type="match status" value="1"/>
</dbReference>
<dbReference type="Pfam" id="PF00400">
    <property type="entry name" value="WD40"/>
    <property type="match status" value="1"/>
</dbReference>
<feature type="domain" description="Lethal giant larvae (Lgl)-like C-terminal" evidence="6">
    <location>
        <begin position="519"/>
        <end position="915"/>
    </location>
</feature>
<dbReference type="GO" id="GO:0045159">
    <property type="term" value="F:myosin II binding"/>
    <property type="evidence" value="ECO:0007669"/>
    <property type="project" value="TreeGrafter"/>
</dbReference>
<dbReference type="EMBL" id="LT854263">
    <property type="protein sequence ID" value="SMR60544.1"/>
    <property type="molecule type" value="Genomic_DNA"/>
</dbReference>
<evidence type="ECO:0008006" key="9">
    <source>
        <dbReference type="Google" id="ProtNLM"/>
    </source>
</evidence>
<dbReference type="Gene3D" id="3.40.50.1820">
    <property type="entry name" value="alpha/beta hydrolase"/>
    <property type="match status" value="1"/>
</dbReference>
<organism evidence="7 8">
    <name type="scientific">Zymoseptoria tritici ST99CH_1E4</name>
    <dbReference type="NCBI Taxonomy" id="1276532"/>
    <lineage>
        <taxon>Eukaryota</taxon>
        <taxon>Fungi</taxon>
        <taxon>Dikarya</taxon>
        <taxon>Ascomycota</taxon>
        <taxon>Pezizomycotina</taxon>
        <taxon>Dothideomycetes</taxon>
        <taxon>Dothideomycetidae</taxon>
        <taxon>Mycosphaerellales</taxon>
        <taxon>Mycosphaerellaceae</taxon>
        <taxon>Zymoseptoria</taxon>
    </lineage>
</organism>
<dbReference type="GO" id="GO:0005737">
    <property type="term" value="C:cytoplasm"/>
    <property type="evidence" value="ECO:0007669"/>
    <property type="project" value="TreeGrafter"/>
</dbReference>
<comment type="similarity">
    <text evidence="1">Belongs to the WD repeat L(2)GL family.</text>
</comment>
<name>A0A2H1H434_ZYMTR</name>
<dbReference type="SUPFAM" id="SSF50978">
    <property type="entry name" value="WD40 repeat-like"/>
    <property type="match status" value="2"/>
</dbReference>
<accession>A0A2H1H434</accession>
<dbReference type="InterPro" id="IPR013905">
    <property type="entry name" value="Lgl_C_dom"/>
</dbReference>
<dbReference type="PANTHER" id="PTHR10241:SF25">
    <property type="entry name" value="TOMOSYN, ISOFORM C"/>
    <property type="match status" value="1"/>
</dbReference>
<dbReference type="InterPro" id="IPR001680">
    <property type="entry name" value="WD40_rpt"/>
</dbReference>
<feature type="domain" description="Peptidase S33 tripeptidyl aminopeptidase-like C-terminal" evidence="5">
    <location>
        <begin position="1295"/>
        <end position="1364"/>
    </location>
</feature>
<proteinExistence type="inferred from homology"/>
<dbReference type="PROSITE" id="PS50082">
    <property type="entry name" value="WD_REPEATS_2"/>
    <property type="match status" value="1"/>
</dbReference>
<evidence type="ECO:0000256" key="2">
    <source>
        <dbReference type="ARBA" id="ARBA00022483"/>
    </source>
</evidence>
<dbReference type="InterPro" id="IPR013595">
    <property type="entry name" value="Pept_S33_TAP-like_C"/>
</dbReference>
<sequence length="1381" mass="149230">MAHLLRGKQAGIQNDLSAGLQPDVFAIDDLARYGVNSQIACMAYDPVQSLLAVGTKSSQFGPGQIYMFGRDRVQAVLPLPAHGASPKTLQFCAEKLVCLDSKNDVSIYSIELKRLITSFSPPGVVTALCTDPMLDYALVGMQTGDILAFDMDREAVAPFKIPNLWQEVDSRARILSVVSLQFHPRDIGTLLIGYSQGAAIYSFKLNKTLRFFHYEVPRGAAGGDGDPTSANIIRRPKLTQAVWHPTGTFIMTGHEDSSIVFWDTMKDGRILTARTLTDTNIATPGVARDSAGSRQTFAVKEPLFKMSWCANQQDPEDTAILIAGGQSTQAPSKGLTLFEMGRTPVYATSAWETLIAYFDSPKRQRILPTPPGTEVVDYCLIPRSTPHFAGAHDPVAVIALLSSGELLTLSFPSGLPISPSNQLHVSLTFVHPFIQSLHTAQIGREKWLGLQERRQQGPKILQGGIELPSLIRRHGDRNIIYSVHADGTVRLWDPGHGDEIENEKVLQVDIARAVGHWDNVAVTATSFAGASAELVVGLRSGEVVVFRWGTNRNAGRDPPPAQPTQPGVLTNVVNRVEASLSEGLMPLTMLDQKDGPVTAVCMSEIGFVAAAFEGGSIALIDLRGPAIILKTSVQDFAKGNKTGSLRRRASSSEPKPEWATKLEFSIMALEGENYSSILLHVGTSLGNLATFKIIPDPSGRYTAQFAGHLTLDSTRIISITPISADSGKAAAASQTVMGNLRSGIKVNGALLVVTPTSISLFRPATSKGAHKSFDNYFCDSAGYIRYQDAGHALLTLSGDGKARAFSLPQLREITTLDLTNINDTGSGLDVRRFPSASITPSGHILAFTGPSEVALLNIFGTGETLHRRQDRLFNPDALIPPRPTISNVQWLTGTQHVTPSDMDILIGGPERPPSKRMIAQSRSEEEQRRQAARVGAGSSAVAARDAGQEEGYWGYMQRQLAERTEKLGLVGDSMENLEQNSKSWVDDVNKFVSKQKRGAATGLIKARFGLKRAHESWGTWDRGGNDIYNALSGFLANYTGGNVVTWDPRGTGWTLPAVCFANDTERTRVTNVPEAQGTDYRFEETWNGNSAIAAACKEALKDFGSLIGSAYTARDMMEIVTASGEAGLLRYYGASYRTASGQVFAAMFPDEVDKMVLDGVLKPHEYIAGSDIQQTAPTEAVLDAFISGCVSRPDLCPIAIRPTDQKSLQVQIYDLFDSINTAPYIIDNTTSPPTILDSKTLHAAVLVPLYAPPLWPIPGYFFDAVWTRNVTKYSLLLSTLTGALRGRYQGDFNVTTKNTTLFVGNIFDPITSLAAARNGSATFKGSGLLIQDGYEHTSTAQPSNCTTAAIAAYFVDGTLPVAGTVYGVDVPLFVDPTKASS</sequence>
<protein>
    <recommendedName>
        <fullName evidence="9">Lethal giant larvae (Lgl)-like C-terminal domain-containing protein</fullName>
    </recommendedName>
</protein>
<feature type="region of interest" description="Disordered" evidence="4">
    <location>
        <begin position="907"/>
        <end position="927"/>
    </location>
</feature>
<dbReference type="GO" id="GO:0005886">
    <property type="term" value="C:plasma membrane"/>
    <property type="evidence" value="ECO:0007669"/>
    <property type="project" value="TreeGrafter"/>
</dbReference>
<dbReference type="GO" id="GO:0005096">
    <property type="term" value="F:GTPase activator activity"/>
    <property type="evidence" value="ECO:0007669"/>
    <property type="project" value="TreeGrafter"/>
</dbReference>
<gene>
    <name evidence="7" type="ORF">ZT1E4_G10509</name>
</gene>
<dbReference type="GO" id="GO:0006887">
    <property type="term" value="P:exocytosis"/>
    <property type="evidence" value="ECO:0007669"/>
    <property type="project" value="UniProtKB-KW"/>
</dbReference>
<evidence type="ECO:0000256" key="4">
    <source>
        <dbReference type="SAM" id="MobiDB-lite"/>
    </source>
</evidence>
<dbReference type="SUPFAM" id="SSF53474">
    <property type="entry name" value="alpha/beta-Hydrolases"/>
    <property type="match status" value="1"/>
</dbReference>
<evidence type="ECO:0000256" key="1">
    <source>
        <dbReference type="ARBA" id="ARBA00008070"/>
    </source>
</evidence>
<dbReference type="GO" id="GO:0006893">
    <property type="term" value="P:Golgi to plasma membrane transport"/>
    <property type="evidence" value="ECO:0007669"/>
    <property type="project" value="TreeGrafter"/>
</dbReference>
<dbReference type="InterPro" id="IPR029058">
    <property type="entry name" value="AB_hydrolase_fold"/>
</dbReference>
<evidence type="ECO:0000313" key="7">
    <source>
        <dbReference type="EMBL" id="SMR60544.1"/>
    </source>
</evidence>